<dbReference type="SUPFAM" id="SSF53271">
    <property type="entry name" value="PRTase-like"/>
    <property type="match status" value="1"/>
</dbReference>
<dbReference type="InterPro" id="IPR029057">
    <property type="entry name" value="PRTase-like"/>
</dbReference>
<dbReference type="PANTHER" id="PTHR47505:SF1">
    <property type="entry name" value="DNA UTILIZATION PROTEIN YHGH"/>
    <property type="match status" value="1"/>
</dbReference>
<dbReference type="OrthoDB" id="5242900at2"/>
<dbReference type="CDD" id="cd06223">
    <property type="entry name" value="PRTases_typeI"/>
    <property type="match status" value="1"/>
</dbReference>
<evidence type="ECO:0000256" key="1">
    <source>
        <dbReference type="ARBA" id="ARBA00008007"/>
    </source>
</evidence>
<proteinExistence type="inferred from homology"/>
<evidence type="ECO:0000313" key="3">
    <source>
        <dbReference type="EMBL" id="RLQ81499.1"/>
    </source>
</evidence>
<organism evidence="4 5">
    <name type="scientific">Mycetocola zhadangensis</name>
    <dbReference type="NCBI Taxonomy" id="1164595"/>
    <lineage>
        <taxon>Bacteria</taxon>
        <taxon>Bacillati</taxon>
        <taxon>Actinomycetota</taxon>
        <taxon>Actinomycetes</taxon>
        <taxon>Micrococcales</taxon>
        <taxon>Microbacteriaceae</taxon>
        <taxon>Mycetocola</taxon>
    </lineage>
</organism>
<evidence type="ECO:0000313" key="4">
    <source>
        <dbReference type="EMBL" id="RLQ82453.1"/>
    </source>
</evidence>
<dbReference type="EMBL" id="RCWJ01000003">
    <property type="protein sequence ID" value="RLQ82453.1"/>
    <property type="molecule type" value="Genomic_DNA"/>
</dbReference>
<feature type="domain" description="Phosphoribosyltransferase" evidence="2">
    <location>
        <begin position="168"/>
        <end position="228"/>
    </location>
</feature>
<accession>A0A3L7IW95</accession>
<comment type="similarity">
    <text evidence="1">Belongs to the ComF/GntX family.</text>
</comment>
<protein>
    <submittedName>
        <fullName evidence="4">ComF family protein</fullName>
    </submittedName>
</protein>
<dbReference type="Pfam" id="PF00156">
    <property type="entry name" value="Pribosyltran"/>
    <property type="match status" value="1"/>
</dbReference>
<dbReference type="EMBL" id="RCWJ01000004">
    <property type="protein sequence ID" value="RLQ81499.1"/>
    <property type="molecule type" value="Genomic_DNA"/>
</dbReference>
<dbReference type="InterPro" id="IPR000836">
    <property type="entry name" value="PRTase_dom"/>
</dbReference>
<comment type="caution">
    <text evidence="4">The sequence shown here is derived from an EMBL/GenBank/DDBJ whole genome shotgun (WGS) entry which is preliminary data.</text>
</comment>
<keyword evidence="5" id="KW-1185">Reference proteome</keyword>
<dbReference type="PANTHER" id="PTHR47505">
    <property type="entry name" value="DNA UTILIZATION PROTEIN YHGH"/>
    <property type="match status" value="1"/>
</dbReference>
<gene>
    <name evidence="4" type="ORF">D9V28_10735</name>
    <name evidence="3" type="ORF">D9V28_14225</name>
</gene>
<dbReference type="AlphaFoldDB" id="A0A3L7IW95"/>
<dbReference type="RefSeq" id="WP_121659756.1">
    <property type="nucleotide sequence ID" value="NZ_BMEK01000003.1"/>
</dbReference>
<evidence type="ECO:0000313" key="5">
    <source>
        <dbReference type="Proteomes" id="UP000282460"/>
    </source>
</evidence>
<dbReference type="Proteomes" id="UP000282460">
    <property type="component" value="Unassembled WGS sequence"/>
</dbReference>
<sequence length="231" mass="24416">MEVSDSTPVAQVVGRALREAIGVLLPVACVGCGQADAALCDACLASVPKPPAVRELDDGFPVWAATDYDGVVRRALLALKNEQRTDVAAALGGLLRSAFDRALTELPARAGTVADVTLATIPSSRSAYRRRGYRPVDRLVANARLAAEHPLALVRQPDDQIGLGIAGRQRNLTGSLRARNRATGRCYLIVDDVVTTGATLLEARRALEQSGARVLGGVVLAATPRRILPRP</sequence>
<dbReference type="Gene3D" id="3.40.50.2020">
    <property type="match status" value="1"/>
</dbReference>
<dbReference type="InterPro" id="IPR051910">
    <property type="entry name" value="ComF/GntX_DNA_util-trans"/>
</dbReference>
<name>A0A3L7IW95_9MICO</name>
<evidence type="ECO:0000259" key="2">
    <source>
        <dbReference type="Pfam" id="PF00156"/>
    </source>
</evidence>
<reference evidence="4 5" key="1">
    <citation type="submission" date="2018-10" db="EMBL/GenBank/DDBJ databases">
        <authorList>
            <person name="Li J."/>
        </authorList>
    </citation>
    <scope>NUCLEOTIDE SEQUENCE [LARGE SCALE GENOMIC DNA]</scope>
    <source>
        <strain evidence="4 5">ZD1-4</strain>
    </source>
</reference>